<dbReference type="SUPFAM" id="SSF46548">
    <property type="entry name" value="alpha-helical ferredoxin"/>
    <property type="match status" value="1"/>
</dbReference>
<dbReference type="GO" id="GO:0008720">
    <property type="term" value="F:D-lactate dehydrogenase (NAD+) activity"/>
    <property type="evidence" value="ECO:0007669"/>
    <property type="project" value="TreeGrafter"/>
</dbReference>
<evidence type="ECO:0000256" key="5">
    <source>
        <dbReference type="ARBA" id="ARBA00022827"/>
    </source>
</evidence>
<dbReference type="Gene3D" id="3.30.70.2740">
    <property type="match status" value="1"/>
</dbReference>
<evidence type="ECO:0000256" key="2">
    <source>
        <dbReference type="ARBA" id="ARBA00008000"/>
    </source>
</evidence>
<name>A0A6N4E4U6_9GAMM</name>
<dbReference type="InterPro" id="IPR004113">
    <property type="entry name" value="FAD-bd_oxidored_4_C"/>
</dbReference>
<dbReference type="InterPro" id="IPR016166">
    <property type="entry name" value="FAD-bd_PCMH"/>
</dbReference>
<evidence type="ECO:0000259" key="12">
    <source>
        <dbReference type="PROSITE" id="PS51387"/>
    </source>
</evidence>
<keyword evidence="9" id="KW-0411">Iron-sulfur</keyword>
<reference evidence="13 14" key="1">
    <citation type="submission" date="2018-01" db="EMBL/GenBank/DDBJ databases">
        <title>Novel co-symbiosis in the lucinid bivalve Phacoides pectinatus.</title>
        <authorList>
            <person name="Lim S.J."/>
            <person name="Davis B.G."/>
            <person name="Gill D.E."/>
            <person name="Engel A.S."/>
            <person name="Anderson L.C."/>
            <person name="Campbell B.J."/>
        </authorList>
    </citation>
    <scope>NUCLEOTIDE SEQUENCE [LARGE SCALE GENOMIC DNA]</scope>
    <source>
        <strain evidence="13">N3_P5</strain>
    </source>
</reference>
<gene>
    <name evidence="13" type="ORF">C3L24_03145</name>
</gene>
<keyword evidence="4" id="KW-0479">Metal-binding</keyword>
<keyword evidence="6" id="KW-0809">Transit peptide</keyword>
<dbReference type="InterPro" id="IPR016164">
    <property type="entry name" value="FAD-linked_Oxase-like_C"/>
</dbReference>
<dbReference type="Gene3D" id="3.30.70.2190">
    <property type="match status" value="1"/>
</dbReference>
<dbReference type="Gene3D" id="1.10.1060.10">
    <property type="entry name" value="Alpha-helical ferredoxin"/>
    <property type="match status" value="1"/>
</dbReference>
<dbReference type="SUPFAM" id="SSF56176">
    <property type="entry name" value="FAD-binding/transporter-associated domain-like"/>
    <property type="match status" value="1"/>
</dbReference>
<evidence type="ECO:0000256" key="10">
    <source>
        <dbReference type="ARBA" id="ARBA00038897"/>
    </source>
</evidence>
<dbReference type="Gene3D" id="1.10.45.10">
    <property type="entry name" value="Vanillyl-alcohol Oxidase, Chain A, domain 4"/>
    <property type="match status" value="1"/>
</dbReference>
<evidence type="ECO:0000256" key="8">
    <source>
        <dbReference type="ARBA" id="ARBA00023004"/>
    </source>
</evidence>
<dbReference type="Gene3D" id="3.30.43.10">
    <property type="entry name" value="Uridine Diphospho-n-acetylenolpyruvylglucosamine Reductase, domain 2"/>
    <property type="match status" value="1"/>
</dbReference>
<dbReference type="InterPro" id="IPR036318">
    <property type="entry name" value="FAD-bd_PCMH-like_sf"/>
</dbReference>
<dbReference type="Pfam" id="PF01565">
    <property type="entry name" value="FAD_binding_4"/>
    <property type="match status" value="1"/>
</dbReference>
<accession>A0A6N4E4U6</accession>
<keyword evidence="5" id="KW-0274">FAD</keyword>
<dbReference type="InterPro" id="IPR004017">
    <property type="entry name" value="Cys_rich_dom"/>
</dbReference>
<evidence type="ECO:0000313" key="14">
    <source>
        <dbReference type="Proteomes" id="UP000250928"/>
    </source>
</evidence>
<dbReference type="Pfam" id="PF02754">
    <property type="entry name" value="CCG"/>
    <property type="match status" value="2"/>
</dbReference>
<dbReference type="Proteomes" id="UP000250928">
    <property type="component" value="Unassembled WGS sequence"/>
</dbReference>
<organism evidence="13 14">
    <name type="scientific">Candidatus Sedimenticola endophacoides</name>
    <dbReference type="NCBI Taxonomy" id="2548426"/>
    <lineage>
        <taxon>Bacteria</taxon>
        <taxon>Pseudomonadati</taxon>
        <taxon>Pseudomonadota</taxon>
        <taxon>Gammaproteobacteria</taxon>
        <taxon>Chromatiales</taxon>
        <taxon>Sedimenticolaceae</taxon>
        <taxon>Sedimenticola</taxon>
    </lineage>
</organism>
<dbReference type="Pfam" id="PF02913">
    <property type="entry name" value="FAD-oxidase_C"/>
    <property type="match status" value="1"/>
</dbReference>
<evidence type="ECO:0000256" key="7">
    <source>
        <dbReference type="ARBA" id="ARBA00023002"/>
    </source>
</evidence>
<keyword evidence="7" id="KW-0560">Oxidoreductase</keyword>
<evidence type="ECO:0000256" key="3">
    <source>
        <dbReference type="ARBA" id="ARBA00022630"/>
    </source>
</evidence>
<sequence>MRQRYEELKRELARVIPAERLIDDPLRTLAYGTDASFYRLIPRLVVRVRDEEEVRAVLVAATAHATPVTFRAAGTSLSGQAVTDSLLLVLDGGAWEGCRISGDGGEVALQPGVIGARANARLAPFGRKIGPDPASIDACKIGGIAANNASGMCCGTAQNSYHTLAGMRLILADGTRLDTRDPASVAAFRGRHGELLERLGRLAGEVRADAALAGRIRHKYRLKNTTGYSLNALIDFEDPLDILQHLMIGSEGTLGFISEIRYRTVPDPPCKATALILFPDIEAACRAVAALRTAPVAAVELMDRAALRSVETHPGMPGYLRGLGDEVAALLVDARAADPARLGAGVEAILERLDGMDLVRPARFTEDPAEYQALWSIRKGLFPAVGAVRETGTTVIIEDVAFPVEELAGAVRRLQALLLKYHYHEALIFGHALEGNLHFVFTQYFAHAREVERYRGLMDEVCRMVVEEYDGSLKAEHGTGRNMAPFVEMEWGSDAYRLMWELKHLFDPGNLLNPGVILNRDPAVHLQHLKPLPAAGSEVDKCIECGFCEAICPSRELTLTPRQRIAVWREICRLEAGGGQADALRRNYVYQGMESCAADGLCATRCPVGIDTGALIKRLRSEARGPRARRVGHWIDHHFAPLTGLTRGGLRAVGLFQDLLGDGALARLSATLGRVSGGRLPVWHPAMPRAATALPRMLPSESGEGRNGTVVYFPSCVTRTMGPAKGDPFGDPLHQRMRSLLRKAGYRALFPPSPGGLCCGQPLQSKGLAGPAADTLRRLEQALWEASGEGRHPVLCDTSPCTLRMIEGFTRPLKLYEPVGFITEHLLPHLECTGKRASVALHLTCTSRKLGLAQPMLDLARRCASEVVVPEEEGCCGFAGDKGFTLPQLNAAALRRLREQIPEGCALGVSNSRTCEIGLARHAGIPYQSIVYLVDDCHRARG</sequence>
<comment type="caution">
    <text evidence="13">The sequence shown here is derived from an EMBL/GenBank/DDBJ whole genome shotgun (WGS) entry which is preliminary data.</text>
</comment>
<dbReference type="Gene3D" id="3.30.465.10">
    <property type="match status" value="1"/>
</dbReference>
<keyword evidence="8" id="KW-0408">Iron</keyword>
<evidence type="ECO:0000256" key="4">
    <source>
        <dbReference type="ARBA" id="ARBA00022723"/>
    </source>
</evidence>
<dbReference type="PROSITE" id="PS51379">
    <property type="entry name" value="4FE4S_FER_2"/>
    <property type="match status" value="1"/>
</dbReference>
<dbReference type="InterPro" id="IPR016169">
    <property type="entry name" value="FAD-bd_PCMH_sub2"/>
</dbReference>
<dbReference type="EC" id="1.1.2.4" evidence="10"/>
<protein>
    <recommendedName>
        <fullName evidence="10">D-lactate dehydrogenase (cytochrome)</fullName>
        <ecNumber evidence="10">1.1.2.4</ecNumber>
    </recommendedName>
</protein>
<comment type="cofactor">
    <cofactor evidence="1">
        <name>FAD</name>
        <dbReference type="ChEBI" id="CHEBI:57692"/>
    </cofactor>
</comment>
<evidence type="ECO:0000313" key="13">
    <source>
        <dbReference type="EMBL" id="PUE04435.1"/>
    </source>
</evidence>
<dbReference type="InterPro" id="IPR017896">
    <property type="entry name" value="4Fe4S_Fe-S-bd"/>
</dbReference>
<feature type="domain" description="FAD-binding PCMH-type" evidence="12">
    <location>
        <begin position="38"/>
        <end position="267"/>
    </location>
</feature>
<keyword evidence="3" id="KW-0285">Flavoprotein</keyword>
<dbReference type="Pfam" id="PF13183">
    <property type="entry name" value="Fer4_8"/>
    <property type="match status" value="1"/>
</dbReference>
<dbReference type="SUPFAM" id="SSF55103">
    <property type="entry name" value="FAD-linked oxidases, C-terminal domain"/>
    <property type="match status" value="1"/>
</dbReference>
<comment type="similarity">
    <text evidence="2">Belongs to the FAD-binding oxidoreductase/transferase type 4 family.</text>
</comment>
<dbReference type="GO" id="GO:0046872">
    <property type="term" value="F:metal ion binding"/>
    <property type="evidence" value="ECO:0007669"/>
    <property type="project" value="UniProtKB-KW"/>
</dbReference>
<dbReference type="PROSITE" id="PS51387">
    <property type="entry name" value="FAD_PCMH"/>
    <property type="match status" value="1"/>
</dbReference>
<dbReference type="EMBL" id="PQCO01000124">
    <property type="protein sequence ID" value="PUE04435.1"/>
    <property type="molecule type" value="Genomic_DNA"/>
</dbReference>
<dbReference type="GO" id="GO:0051536">
    <property type="term" value="F:iron-sulfur cluster binding"/>
    <property type="evidence" value="ECO:0007669"/>
    <property type="project" value="UniProtKB-KW"/>
</dbReference>
<dbReference type="InterPro" id="IPR006094">
    <property type="entry name" value="Oxid_FAD_bind_N"/>
</dbReference>
<dbReference type="AlphaFoldDB" id="A0A6N4E4U6"/>
<dbReference type="InterPro" id="IPR009051">
    <property type="entry name" value="Helical_ferredxn"/>
</dbReference>
<evidence type="ECO:0000259" key="11">
    <source>
        <dbReference type="PROSITE" id="PS51379"/>
    </source>
</evidence>
<dbReference type="GO" id="GO:0071949">
    <property type="term" value="F:FAD binding"/>
    <property type="evidence" value="ECO:0007669"/>
    <property type="project" value="InterPro"/>
</dbReference>
<dbReference type="GO" id="GO:1903457">
    <property type="term" value="P:lactate catabolic process"/>
    <property type="evidence" value="ECO:0007669"/>
    <property type="project" value="TreeGrafter"/>
</dbReference>
<dbReference type="PROSITE" id="PS00198">
    <property type="entry name" value="4FE4S_FER_1"/>
    <property type="match status" value="1"/>
</dbReference>
<dbReference type="InterPro" id="IPR016171">
    <property type="entry name" value="Vanillyl_alc_oxidase_C-sub2"/>
</dbReference>
<dbReference type="PANTHER" id="PTHR11748">
    <property type="entry name" value="D-LACTATE DEHYDROGENASE"/>
    <property type="match status" value="1"/>
</dbReference>
<evidence type="ECO:0000256" key="6">
    <source>
        <dbReference type="ARBA" id="ARBA00022946"/>
    </source>
</evidence>
<dbReference type="GO" id="GO:0004458">
    <property type="term" value="F:D-lactate dehydrogenase (cytochrome) activity"/>
    <property type="evidence" value="ECO:0007669"/>
    <property type="project" value="UniProtKB-EC"/>
</dbReference>
<dbReference type="InterPro" id="IPR017900">
    <property type="entry name" value="4Fe4S_Fe_S_CS"/>
</dbReference>
<dbReference type="InterPro" id="IPR016167">
    <property type="entry name" value="FAD-bd_PCMH_sub1"/>
</dbReference>
<dbReference type="PANTHER" id="PTHR11748:SF111">
    <property type="entry name" value="D-LACTATE DEHYDROGENASE, MITOCHONDRIAL-RELATED"/>
    <property type="match status" value="1"/>
</dbReference>
<evidence type="ECO:0000256" key="9">
    <source>
        <dbReference type="ARBA" id="ARBA00023014"/>
    </source>
</evidence>
<evidence type="ECO:0000256" key="1">
    <source>
        <dbReference type="ARBA" id="ARBA00001974"/>
    </source>
</evidence>
<feature type="domain" description="4Fe-4S ferredoxin-type" evidence="11">
    <location>
        <begin position="533"/>
        <end position="562"/>
    </location>
</feature>
<proteinExistence type="inferred from homology"/>